<keyword evidence="1" id="KW-1133">Transmembrane helix</keyword>
<comment type="caution">
    <text evidence="3">The sequence shown here is derived from an EMBL/GenBank/DDBJ whole genome shotgun (WGS) entry which is preliminary data.</text>
</comment>
<reference evidence="3 4" key="1">
    <citation type="submission" date="2019-09" db="EMBL/GenBank/DDBJ databases">
        <authorList>
            <person name="Cao W.R."/>
        </authorList>
    </citation>
    <scope>NUCLEOTIDE SEQUENCE [LARGE SCALE GENOMIC DNA]</scope>
    <source>
        <strain evidence="3 4">B1N29</strain>
    </source>
</reference>
<feature type="domain" description="VanZ-like" evidence="2">
    <location>
        <begin position="40"/>
        <end position="123"/>
    </location>
</feature>
<evidence type="ECO:0000313" key="3">
    <source>
        <dbReference type="EMBL" id="KAB1069701.1"/>
    </source>
</evidence>
<dbReference type="PANTHER" id="PTHR28008">
    <property type="entry name" value="DOMAIN PROTEIN, PUTATIVE (AFU_ORTHOLOGUE AFUA_3G10980)-RELATED"/>
    <property type="match status" value="1"/>
</dbReference>
<gene>
    <name evidence="3" type="ORF">F6U93_02470</name>
</gene>
<sequence length="129" mass="14287">MNIKPLLVLKIIAPIAAIGYTVFLATVCLITINDLPNVGVSFADKIFHFLAYGLLTILWYATFLLNFNLKEKQAILYALIFSVVFGILIEVLQDTLTVSRALDIFDMVANTIGALLAALTLMIKNKILR</sequence>
<feature type="transmembrane region" description="Helical" evidence="1">
    <location>
        <begin position="104"/>
        <end position="123"/>
    </location>
</feature>
<keyword evidence="1" id="KW-0472">Membrane</keyword>
<dbReference type="AlphaFoldDB" id="A0A6N6ML76"/>
<accession>A0A6N6ML76</accession>
<dbReference type="NCBIfam" id="NF037970">
    <property type="entry name" value="vanZ_1"/>
    <property type="match status" value="1"/>
</dbReference>
<evidence type="ECO:0000259" key="2">
    <source>
        <dbReference type="Pfam" id="PF04892"/>
    </source>
</evidence>
<proteinExistence type="predicted"/>
<organism evidence="3 4">
    <name type="scientific">Pseudotamlana haliotis</name>
    <dbReference type="NCBI Taxonomy" id="2614804"/>
    <lineage>
        <taxon>Bacteria</taxon>
        <taxon>Pseudomonadati</taxon>
        <taxon>Bacteroidota</taxon>
        <taxon>Flavobacteriia</taxon>
        <taxon>Flavobacteriales</taxon>
        <taxon>Flavobacteriaceae</taxon>
        <taxon>Pseudotamlana</taxon>
    </lineage>
</organism>
<dbReference type="RefSeq" id="WP_150936495.1">
    <property type="nucleotide sequence ID" value="NZ_WAAT01000022.1"/>
</dbReference>
<keyword evidence="4" id="KW-1185">Reference proteome</keyword>
<name>A0A6N6ML76_9FLAO</name>
<dbReference type="InterPro" id="IPR006976">
    <property type="entry name" value="VanZ-like"/>
</dbReference>
<feature type="transmembrane region" description="Helical" evidence="1">
    <location>
        <begin position="74"/>
        <end position="92"/>
    </location>
</feature>
<dbReference type="PANTHER" id="PTHR28008:SF1">
    <property type="entry name" value="DOMAIN PROTEIN, PUTATIVE (AFU_ORTHOLOGUE AFUA_3G10980)-RELATED"/>
    <property type="match status" value="1"/>
</dbReference>
<dbReference type="Pfam" id="PF04892">
    <property type="entry name" value="VanZ"/>
    <property type="match status" value="1"/>
</dbReference>
<feature type="transmembrane region" description="Helical" evidence="1">
    <location>
        <begin position="7"/>
        <end position="32"/>
    </location>
</feature>
<protein>
    <recommendedName>
        <fullName evidence="2">VanZ-like domain-containing protein</fullName>
    </recommendedName>
</protein>
<dbReference type="Proteomes" id="UP000441333">
    <property type="component" value="Unassembled WGS sequence"/>
</dbReference>
<dbReference type="EMBL" id="WAAT01000022">
    <property type="protein sequence ID" value="KAB1069701.1"/>
    <property type="molecule type" value="Genomic_DNA"/>
</dbReference>
<feature type="transmembrane region" description="Helical" evidence="1">
    <location>
        <begin position="47"/>
        <end position="67"/>
    </location>
</feature>
<evidence type="ECO:0000256" key="1">
    <source>
        <dbReference type="SAM" id="Phobius"/>
    </source>
</evidence>
<keyword evidence="1" id="KW-0812">Transmembrane</keyword>
<evidence type="ECO:0000313" key="4">
    <source>
        <dbReference type="Proteomes" id="UP000441333"/>
    </source>
</evidence>